<feature type="region of interest" description="Disordered" evidence="1">
    <location>
        <begin position="1"/>
        <end position="24"/>
    </location>
</feature>
<evidence type="ECO:0000313" key="2">
    <source>
        <dbReference type="EnsemblPlants" id="OMERI02G19470.1"/>
    </source>
</evidence>
<reference evidence="2" key="1">
    <citation type="submission" date="2015-04" db="UniProtKB">
        <authorList>
            <consortium name="EnsemblPlants"/>
        </authorList>
    </citation>
    <scope>IDENTIFICATION</scope>
</reference>
<evidence type="ECO:0000256" key="1">
    <source>
        <dbReference type="SAM" id="MobiDB-lite"/>
    </source>
</evidence>
<protein>
    <submittedName>
        <fullName evidence="2">Uncharacterized protein</fullName>
    </submittedName>
</protein>
<reference evidence="2" key="2">
    <citation type="submission" date="2018-05" db="EMBL/GenBank/DDBJ databases">
        <title>OmerRS3 (Oryza meridionalis Reference Sequence Version 3).</title>
        <authorList>
            <person name="Zhang J."/>
            <person name="Kudrna D."/>
            <person name="Lee S."/>
            <person name="Talag J."/>
            <person name="Welchert J."/>
            <person name="Wing R.A."/>
        </authorList>
    </citation>
    <scope>NUCLEOTIDE SEQUENCE [LARGE SCALE GENOMIC DNA]</scope>
    <source>
        <strain evidence="2">cv. OR44</strain>
    </source>
</reference>
<dbReference type="Gramene" id="OMERI02G19470.1">
    <property type="protein sequence ID" value="OMERI02G19470.1"/>
    <property type="gene ID" value="OMERI02G19470"/>
</dbReference>
<evidence type="ECO:0000313" key="3">
    <source>
        <dbReference type="Proteomes" id="UP000008021"/>
    </source>
</evidence>
<dbReference type="AlphaFoldDB" id="A0A0E0CLN4"/>
<name>A0A0E0CLN4_9ORYZ</name>
<dbReference type="Proteomes" id="UP000008021">
    <property type="component" value="Chromosome 2"/>
</dbReference>
<dbReference type="EnsemblPlants" id="OMERI02G19470.1">
    <property type="protein sequence ID" value="OMERI02G19470.1"/>
    <property type="gene ID" value="OMERI02G19470"/>
</dbReference>
<accession>A0A0E0CLN4</accession>
<sequence length="177" mass="19484">MSTFVVRTGKRTRQERPGTDSIPAGTKWPVFKSGLARKRCSFRPAQIGNGPGLASLPLFLARIQSPPPTLRLQSGREAACGCRREETARRRTDVDGDSDLFASDVRALRCLLAGNTSSSSFLSSALGFASALGFFVEELREGEGEEEEEVKERAPRRSRCSGSAKAKHWILWQLHPH</sequence>
<dbReference type="STRING" id="40149.A0A0E0CLN4"/>
<keyword evidence="3" id="KW-1185">Reference proteome</keyword>
<dbReference type="HOGENOM" id="CLU_1520192_0_0_1"/>
<organism evidence="2">
    <name type="scientific">Oryza meridionalis</name>
    <dbReference type="NCBI Taxonomy" id="40149"/>
    <lineage>
        <taxon>Eukaryota</taxon>
        <taxon>Viridiplantae</taxon>
        <taxon>Streptophyta</taxon>
        <taxon>Embryophyta</taxon>
        <taxon>Tracheophyta</taxon>
        <taxon>Spermatophyta</taxon>
        <taxon>Magnoliopsida</taxon>
        <taxon>Liliopsida</taxon>
        <taxon>Poales</taxon>
        <taxon>Poaceae</taxon>
        <taxon>BOP clade</taxon>
        <taxon>Oryzoideae</taxon>
        <taxon>Oryzeae</taxon>
        <taxon>Oryzinae</taxon>
        <taxon>Oryza</taxon>
    </lineage>
</organism>
<proteinExistence type="predicted"/>